<organism evidence="1 2">
    <name type="scientific">Callosobruchus maculatus</name>
    <name type="common">Southern cowpea weevil</name>
    <name type="synonym">Pulse bruchid</name>
    <dbReference type="NCBI Taxonomy" id="64391"/>
    <lineage>
        <taxon>Eukaryota</taxon>
        <taxon>Metazoa</taxon>
        <taxon>Ecdysozoa</taxon>
        <taxon>Arthropoda</taxon>
        <taxon>Hexapoda</taxon>
        <taxon>Insecta</taxon>
        <taxon>Pterygota</taxon>
        <taxon>Neoptera</taxon>
        <taxon>Endopterygota</taxon>
        <taxon>Coleoptera</taxon>
        <taxon>Polyphaga</taxon>
        <taxon>Cucujiformia</taxon>
        <taxon>Chrysomeloidea</taxon>
        <taxon>Chrysomelidae</taxon>
        <taxon>Bruchinae</taxon>
        <taxon>Bruchini</taxon>
        <taxon>Callosobruchus</taxon>
    </lineage>
</organism>
<evidence type="ECO:0000313" key="1">
    <source>
        <dbReference type="EMBL" id="VEN49350.1"/>
    </source>
</evidence>
<reference evidence="1 2" key="1">
    <citation type="submission" date="2019-01" db="EMBL/GenBank/DDBJ databases">
        <authorList>
            <person name="Sayadi A."/>
        </authorList>
    </citation>
    <scope>NUCLEOTIDE SEQUENCE [LARGE SCALE GENOMIC DNA]</scope>
</reference>
<sequence length="42" mass="5226">SAVLYYPKIRRTFSTECKELILDLVSLFWLNFMFSYRARWFN</sequence>
<keyword evidence="2" id="KW-1185">Reference proteome</keyword>
<feature type="non-terminal residue" evidence="1">
    <location>
        <position position="1"/>
    </location>
</feature>
<dbReference type="EMBL" id="CAACVG010008328">
    <property type="protein sequence ID" value="VEN49350.1"/>
    <property type="molecule type" value="Genomic_DNA"/>
</dbReference>
<accession>A0A653CN67</accession>
<gene>
    <name evidence="1" type="ORF">CALMAC_LOCUS10497</name>
</gene>
<name>A0A653CN67_CALMS</name>
<dbReference type="AlphaFoldDB" id="A0A653CN67"/>
<protein>
    <submittedName>
        <fullName evidence="1">Uncharacterized protein</fullName>
    </submittedName>
</protein>
<dbReference type="Proteomes" id="UP000410492">
    <property type="component" value="Unassembled WGS sequence"/>
</dbReference>
<evidence type="ECO:0000313" key="2">
    <source>
        <dbReference type="Proteomes" id="UP000410492"/>
    </source>
</evidence>
<proteinExistence type="predicted"/>